<keyword evidence="2" id="KW-1185">Reference proteome</keyword>
<protein>
    <submittedName>
        <fullName evidence="1">Uncharacterized protein</fullName>
    </submittedName>
</protein>
<dbReference type="AlphaFoldDB" id="A0A7W4KBH4"/>
<gene>
    <name evidence="1" type="ORF">HLH27_02390</name>
</gene>
<proteinExistence type="predicted"/>
<evidence type="ECO:0000313" key="2">
    <source>
        <dbReference type="Proteomes" id="UP000540556"/>
    </source>
</evidence>
<reference evidence="1 2" key="1">
    <citation type="submission" date="2020-04" db="EMBL/GenBank/DDBJ databases">
        <title>Description of novel Gluconacetobacter.</title>
        <authorList>
            <person name="Sombolestani A."/>
        </authorList>
    </citation>
    <scope>NUCLEOTIDE SEQUENCE [LARGE SCALE GENOMIC DNA]</scope>
    <source>
        <strain evidence="1 2">LMG 27800</strain>
    </source>
</reference>
<comment type="caution">
    <text evidence="1">The sequence shown here is derived from an EMBL/GenBank/DDBJ whole genome shotgun (WGS) entry which is preliminary data.</text>
</comment>
<sequence length="59" mass="6693">MSVMAGARAPFVAFHWMVNRRHESAAIAAKLNVMRDKNATEAGEYRDQFPIRAANMTHF</sequence>
<dbReference type="Proteomes" id="UP000540556">
    <property type="component" value="Unassembled WGS sequence"/>
</dbReference>
<organism evidence="1 2">
    <name type="scientific">Gluconacetobacter takamatsuzukensis</name>
    <dbReference type="NCBI Taxonomy" id="1286190"/>
    <lineage>
        <taxon>Bacteria</taxon>
        <taxon>Pseudomonadati</taxon>
        <taxon>Pseudomonadota</taxon>
        <taxon>Alphaproteobacteria</taxon>
        <taxon>Acetobacterales</taxon>
        <taxon>Acetobacteraceae</taxon>
        <taxon>Gluconacetobacter</taxon>
    </lineage>
</organism>
<evidence type="ECO:0000313" key="1">
    <source>
        <dbReference type="EMBL" id="MBB2203868.1"/>
    </source>
</evidence>
<accession>A0A7W4KBH4</accession>
<dbReference type="EMBL" id="JABEQK010000002">
    <property type="protein sequence ID" value="MBB2203868.1"/>
    <property type="molecule type" value="Genomic_DNA"/>
</dbReference>
<dbReference type="RefSeq" id="WP_182947531.1">
    <property type="nucleotide sequence ID" value="NZ_JABEQK010000002.1"/>
</dbReference>
<name>A0A7W4KBH4_9PROT</name>